<dbReference type="AlphaFoldDB" id="A0A1I6BQE6"/>
<evidence type="ECO:0000313" key="8">
    <source>
        <dbReference type="Proteomes" id="UP001281217"/>
    </source>
</evidence>
<dbReference type="SUPFAM" id="SSF46689">
    <property type="entry name" value="Homeodomain-like"/>
    <property type="match status" value="1"/>
</dbReference>
<evidence type="ECO:0000313" key="6">
    <source>
        <dbReference type="EMBL" id="SFQ83143.1"/>
    </source>
</evidence>
<dbReference type="Gene3D" id="1.10.357.10">
    <property type="entry name" value="Tetracycline Repressor, domain 2"/>
    <property type="match status" value="1"/>
</dbReference>
<evidence type="ECO:0000256" key="2">
    <source>
        <dbReference type="PROSITE-ProRule" id="PRU00335"/>
    </source>
</evidence>
<dbReference type="EMBL" id="FOYD01000005">
    <property type="protein sequence ID" value="SFQ83143.1"/>
    <property type="molecule type" value="Genomic_DNA"/>
</dbReference>
<protein>
    <submittedName>
        <fullName evidence="5">TetR/AcrR family transcriptional regulator</fullName>
    </submittedName>
    <submittedName>
        <fullName evidence="6">Transcriptional regulator, TetR family</fullName>
    </submittedName>
</protein>
<sequence length="209" mass="24118">MNNHSPTANSPQSASAEGNRPRVRDKRSAILRAALELFAEGGVNGIPMPLVAEQAGVGTGTIYRYFASKELLVNELFRELKVLVNRRLYADLDLHRQPREVFDELWQRMVRYTREEPDIYRFLELQDHRPYLDEQSRAVEREALSPIVGQYRALQKRGVFRKDIRAEVLMTLVWGAFVNLIRAERDGHISLHEDDIRAARDACWELCTG</sequence>
<dbReference type="Pfam" id="PF00440">
    <property type="entry name" value="TetR_N"/>
    <property type="match status" value="1"/>
</dbReference>
<dbReference type="STRING" id="1002526.SAMN05216578_105176"/>
<dbReference type="OrthoDB" id="63332at2"/>
<dbReference type="PANTHER" id="PTHR30055">
    <property type="entry name" value="HTH-TYPE TRANSCRIPTIONAL REGULATOR RUTR"/>
    <property type="match status" value="1"/>
</dbReference>
<name>A0A1I6BQE6_9GAMM</name>
<dbReference type="InterPro" id="IPR036271">
    <property type="entry name" value="Tet_transcr_reg_TetR-rel_C_sf"/>
</dbReference>
<dbReference type="PRINTS" id="PR00455">
    <property type="entry name" value="HTHTETR"/>
</dbReference>
<evidence type="ECO:0000259" key="4">
    <source>
        <dbReference type="PROSITE" id="PS50977"/>
    </source>
</evidence>
<evidence type="ECO:0000256" key="1">
    <source>
        <dbReference type="ARBA" id="ARBA00023125"/>
    </source>
</evidence>
<dbReference type="EMBL" id="JAVRDO010000002">
    <property type="protein sequence ID" value="MDX9686429.1"/>
    <property type="molecule type" value="Genomic_DNA"/>
</dbReference>
<dbReference type="InterPro" id="IPR032551">
    <property type="entry name" value="BscR_C"/>
</dbReference>
<evidence type="ECO:0000313" key="7">
    <source>
        <dbReference type="Proteomes" id="UP000242815"/>
    </source>
</evidence>
<dbReference type="GO" id="GO:0003700">
    <property type="term" value="F:DNA-binding transcription factor activity"/>
    <property type="evidence" value="ECO:0007669"/>
    <property type="project" value="TreeGrafter"/>
</dbReference>
<accession>A0A1I6BQE6</accession>
<reference evidence="5" key="3">
    <citation type="submission" date="2024-05" db="EMBL/GenBank/DDBJ databases">
        <authorList>
            <person name="de Witt J."/>
        </authorList>
    </citation>
    <scope>NUCLEOTIDE SEQUENCE</scope>
    <source>
        <strain evidence="5">FZJ</strain>
    </source>
</reference>
<reference evidence="6 7" key="1">
    <citation type="submission" date="2016-10" db="EMBL/GenBank/DDBJ databases">
        <authorList>
            <person name="de Groot N.N."/>
        </authorList>
    </citation>
    <scope>NUCLEOTIDE SEQUENCE [LARGE SCALE GENOMIC DNA]</scope>
    <source>
        <strain evidence="6 7">JCM 18415</strain>
    </source>
</reference>
<evidence type="ECO:0000256" key="3">
    <source>
        <dbReference type="SAM" id="MobiDB-lite"/>
    </source>
</evidence>
<organism evidence="6 7">
    <name type="scientific">Halopseudomonas formosensis</name>
    <dbReference type="NCBI Taxonomy" id="1002526"/>
    <lineage>
        <taxon>Bacteria</taxon>
        <taxon>Pseudomonadati</taxon>
        <taxon>Pseudomonadota</taxon>
        <taxon>Gammaproteobacteria</taxon>
        <taxon>Pseudomonadales</taxon>
        <taxon>Pseudomonadaceae</taxon>
        <taxon>Halopseudomonas</taxon>
    </lineage>
</organism>
<dbReference type="SUPFAM" id="SSF48498">
    <property type="entry name" value="Tetracyclin repressor-like, C-terminal domain"/>
    <property type="match status" value="1"/>
</dbReference>
<evidence type="ECO:0000313" key="5">
    <source>
        <dbReference type="EMBL" id="MDX9686429.1"/>
    </source>
</evidence>
<proteinExistence type="predicted"/>
<dbReference type="RefSeq" id="WP_090538864.1">
    <property type="nucleotide sequence ID" value="NZ_FOYD01000005.1"/>
</dbReference>
<keyword evidence="1 2" id="KW-0238">DNA-binding</keyword>
<feature type="compositionally biased region" description="Polar residues" evidence="3">
    <location>
        <begin position="1"/>
        <end position="16"/>
    </location>
</feature>
<feature type="domain" description="HTH tetR-type" evidence="4">
    <location>
        <begin position="24"/>
        <end position="84"/>
    </location>
</feature>
<dbReference type="PANTHER" id="PTHR30055:SF207">
    <property type="entry name" value="HTH-TYPE TRANSCRIPTIONAL REPRESSOR FATR"/>
    <property type="match status" value="1"/>
</dbReference>
<dbReference type="InterPro" id="IPR001647">
    <property type="entry name" value="HTH_TetR"/>
</dbReference>
<feature type="DNA-binding region" description="H-T-H motif" evidence="2">
    <location>
        <begin position="47"/>
        <end position="66"/>
    </location>
</feature>
<dbReference type="GO" id="GO:0000976">
    <property type="term" value="F:transcription cis-regulatory region binding"/>
    <property type="evidence" value="ECO:0007669"/>
    <property type="project" value="TreeGrafter"/>
</dbReference>
<dbReference type="Proteomes" id="UP001281217">
    <property type="component" value="Unassembled WGS sequence"/>
</dbReference>
<dbReference type="InterPro" id="IPR009057">
    <property type="entry name" value="Homeodomain-like_sf"/>
</dbReference>
<reference evidence="8" key="2">
    <citation type="submission" date="2023-07" db="EMBL/GenBank/DDBJ databases">
        <authorList>
            <person name="de Witt J."/>
        </authorList>
    </citation>
    <scope>NUCLEOTIDE SEQUENCE [LARGE SCALE GENOMIC DNA]</scope>
    <source>
        <strain evidence="8">FZJ</strain>
    </source>
</reference>
<dbReference type="Proteomes" id="UP000242815">
    <property type="component" value="Unassembled WGS sequence"/>
</dbReference>
<dbReference type="InterPro" id="IPR050109">
    <property type="entry name" value="HTH-type_TetR-like_transc_reg"/>
</dbReference>
<dbReference type="PROSITE" id="PS50977">
    <property type="entry name" value="HTH_TETR_2"/>
    <property type="match status" value="1"/>
</dbReference>
<feature type="region of interest" description="Disordered" evidence="3">
    <location>
        <begin position="1"/>
        <end position="23"/>
    </location>
</feature>
<gene>
    <name evidence="5" type="ORF">RED13_000820</name>
    <name evidence="6" type="ORF">SAMN05216578_105176</name>
</gene>
<dbReference type="Pfam" id="PF16295">
    <property type="entry name" value="TetR_C_10"/>
    <property type="match status" value="1"/>
</dbReference>
<keyword evidence="8" id="KW-1185">Reference proteome</keyword>